<evidence type="ECO:0000313" key="3">
    <source>
        <dbReference type="Proteomes" id="UP000653578"/>
    </source>
</evidence>
<reference evidence="2 3" key="1">
    <citation type="submission" date="2019-10" db="EMBL/GenBank/DDBJ databases">
        <title>Description of Paenibacillus humi sp. nov.</title>
        <authorList>
            <person name="Carlier A."/>
            <person name="Qi S."/>
        </authorList>
    </citation>
    <scope>NUCLEOTIDE SEQUENCE [LARGE SCALE GENOMIC DNA]</scope>
    <source>
        <strain evidence="2 3">LMG 31461</strain>
    </source>
</reference>
<accession>A0ABX1XIH9</accession>
<dbReference type="InterPro" id="IPR041578">
    <property type="entry name" value="PIN_8"/>
</dbReference>
<name>A0ABX1XIH9_9BACL</name>
<dbReference type="EMBL" id="WHNY01000075">
    <property type="protein sequence ID" value="NOU68204.1"/>
    <property type="molecule type" value="Genomic_DNA"/>
</dbReference>
<evidence type="ECO:0000313" key="2">
    <source>
        <dbReference type="EMBL" id="NOU68204.1"/>
    </source>
</evidence>
<keyword evidence="3" id="KW-1185">Reference proteome</keyword>
<gene>
    <name evidence="2" type="ORF">GC096_29670</name>
</gene>
<dbReference type="Proteomes" id="UP000653578">
    <property type="component" value="Unassembled WGS sequence"/>
</dbReference>
<proteinExistence type="predicted"/>
<comment type="caution">
    <text evidence="2">The sequence shown here is derived from an EMBL/GenBank/DDBJ whole genome shotgun (WGS) entry which is preliminary data.</text>
</comment>
<organism evidence="2 3">
    <name type="scientific">Paenibacillus plantarum</name>
    <dbReference type="NCBI Taxonomy" id="2654975"/>
    <lineage>
        <taxon>Bacteria</taxon>
        <taxon>Bacillati</taxon>
        <taxon>Bacillota</taxon>
        <taxon>Bacilli</taxon>
        <taxon>Bacillales</taxon>
        <taxon>Paenibacillaceae</taxon>
        <taxon>Paenibacillus</taxon>
    </lineage>
</organism>
<dbReference type="Pfam" id="PF18476">
    <property type="entry name" value="PIN_8"/>
    <property type="match status" value="1"/>
</dbReference>
<protein>
    <recommendedName>
        <fullName evidence="1">PIN like domain-containing protein</fullName>
    </recommendedName>
</protein>
<dbReference type="RefSeq" id="WP_171635399.1">
    <property type="nucleotide sequence ID" value="NZ_WHNY01000075.1"/>
</dbReference>
<feature type="domain" description="PIN like" evidence="1">
    <location>
        <begin position="24"/>
        <end position="251"/>
    </location>
</feature>
<sequence length="435" mass="51311">MREKFISYYRPTVQEFDQLWNEAIFVFDANVLLNCYRYSSHLRDSLFTIFEVINDRLWVPHQAALEYQENRLTEIIKQENAYDNINKILLSKLNEIKSEIDKFSRHLTIDVSDIYIKIKETVDVLCFEIKTKKETHPNLLNNDEIGDKLTSLLSNRIGDPYTQEKLTEINEIGEKRYINKIPPGYKDISKTEKKYFDDLVLESKFGDLILWFQILEKAIQENKSIILVTDDVKEDWWKKESGKIIGPQPSLIQEMKRKANVGFYMYQTDQFLDFANKFFQINTSQKVIDEQINEIKSVRETLMWVNENISSGKFIRSHFRTKKDGTISELLFDDYINNNSAINLATKHKPPVSLHEYIRRTIIPILNINENFLEYLTIGEFNDYINTRLKEVKDDELIALCEEFGWINNDLEFTDEGLKNIIQALDNTDNEKSSQ</sequence>
<evidence type="ECO:0000259" key="1">
    <source>
        <dbReference type="Pfam" id="PF18476"/>
    </source>
</evidence>